<dbReference type="AlphaFoldDB" id="A0A409WZU1"/>
<proteinExistence type="predicted"/>
<accession>A0A409WZU1</accession>
<name>A0A409WZU1_9AGAR</name>
<gene>
    <name evidence="1" type="ORF">CVT24_007546</name>
</gene>
<evidence type="ECO:0000313" key="2">
    <source>
        <dbReference type="Proteomes" id="UP000284842"/>
    </source>
</evidence>
<keyword evidence="2" id="KW-1185">Reference proteome</keyword>
<dbReference type="InParanoid" id="A0A409WZU1"/>
<organism evidence="1 2">
    <name type="scientific">Panaeolus cyanescens</name>
    <dbReference type="NCBI Taxonomy" id="181874"/>
    <lineage>
        <taxon>Eukaryota</taxon>
        <taxon>Fungi</taxon>
        <taxon>Dikarya</taxon>
        <taxon>Basidiomycota</taxon>
        <taxon>Agaricomycotina</taxon>
        <taxon>Agaricomycetes</taxon>
        <taxon>Agaricomycetidae</taxon>
        <taxon>Agaricales</taxon>
        <taxon>Agaricineae</taxon>
        <taxon>Galeropsidaceae</taxon>
        <taxon>Panaeolus</taxon>
    </lineage>
</organism>
<dbReference type="CDD" id="cd18809">
    <property type="entry name" value="SF1_C_RecD"/>
    <property type="match status" value="1"/>
</dbReference>
<dbReference type="OrthoDB" id="432234at2759"/>
<dbReference type="InterPro" id="IPR027417">
    <property type="entry name" value="P-loop_NTPase"/>
</dbReference>
<dbReference type="EMBL" id="NHTK01004949">
    <property type="protein sequence ID" value="PPQ84045.1"/>
    <property type="molecule type" value="Genomic_DNA"/>
</dbReference>
<sequence length="325" mass="35969">MVGQKCLSLIDSRLRLAKGQKLPFGGVHVSLIGDFSQLAPVGDIALYAPNPSEQLALKGSILYTTLFTKSFHLKVVHRRRREEDNLRSILASASNGALSVAEWELLIARSEGYLSEEEQQQFMDATYLFSERKKAKHIGSGASRASSDEAMGLAAIVRICRGARVMITRNLSTPLGLVNGAVGIVEDIVWGDDGSPNVILVSLPNYCGETLWRTEPRKDHPDGIPIVPITPVTVFFEHSNKTLSRTQFPVCLAWALTIHKAQSLTMDKIKLGLGPREFSFGLTFVALSRVRSLDDIMLVEQLDYQRVSGLGGNEDIDADRRRRYF</sequence>
<dbReference type="PANTHER" id="PTHR47642:SF6">
    <property type="entry name" value="ATP-DEPENDENT DNA HELICASE"/>
    <property type="match status" value="1"/>
</dbReference>
<comment type="caution">
    <text evidence="1">The sequence shown here is derived from an EMBL/GenBank/DDBJ whole genome shotgun (WGS) entry which is preliminary data.</text>
</comment>
<dbReference type="Proteomes" id="UP000284842">
    <property type="component" value="Unassembled WGS sequence"/>
</dbReference>
<dbReference type="InterPro" id="IPR051055">
    <property type="entry name" value="PIF1_helicase"/>
</dbReference>
<reference evidence="1 2" key="1">
    <citation type="journal article" date="2018" name="Evol. Lett.">
        <title>Horizontal gene cluster transfer increased hallucinogenic mushroom diversity.</title>
        <authorList>
            <person name="Reynolds H.T."/>
            <person name="Vijayakumar V."/>
            <person name="Gluck-Thaler E."/>
            <person name="Korotkin H.B."/>
            <person name="Matheny P.B."/>
            <person name="Slot J.C."/>
        </authorList>
    </citation>
    <scope>NUCLEOTIDE SEQUENCE [LARGE SCALE GENOMIC DNA]</scope>
    <source>
        <strain evidence="1 2">2629</strain>
    </source>
</reference>
<evidence type="ECO:0008006" key="3">
    <source>
        <dbReference type="Google" id="ProtNLM"/>
    </source>
</evidence>
<dbReference type="SUPFAM" id="SSF52540">
    <property type="entry name" value="P-loop containing nucleoside triphosphate hydrolases"/>
    <property type="match status" value="1"/>
</dbReference>
<dbReference type="STRING" id="181874.A0A409WZU1"/>
<dbReference type="PANTHER" id="PTHR47642">
    <property type="entry name" value="ATP-DEPENDENT DNA HELICASE"/>
    <property type="match status" value="1"/>
</dbReference>
<evidence type="ECO:0000313" key="1">
    <source>
        <dbReference type="EMBL" id="PPQ84045.1"/>
    </source>
</evidence>
<protein>
    <recommendedName>
        <fullName evidence="3">ATP-dependent DNA helicase</fullName>
    </recommendedName>
</protein>